<keyword evidence="1" id="KW-0472">Membrane</keyword>
<proteinExistence type="predicted"/>
<name>A0A1H0S391_9ACTN</name>
<evidence type="ECO:0000313" key="3">
    <source>
        <dbReference type="Proteomes" id="UP000199497"/>
    </source>
</evidence>
<keyword evidence="3" id="KW-1185">Reference proteome</keyword>
<gene>
    <name evidence="2" type="ORF">SAMN04487905_103360</name>
</gene>
<feature type="transmembrane region" description="Helical" evidence="1">
    <location>
        <begin position="51"/>
        <end position="73"/>
    </location>
</feature>
<evidence type="ECO:0000256" key="1">
    <source>
        <dbReference type="SAM" id="Phobius"/>
    </source>
</evidence>
<organism evidence="2 3">
    <name type="scientific">Actinopolyspora xinjiangensis</name>
    <dbReference type="NCBI Taxonomy" id="405564"/>
    <lineage>
        <taxon>Bacteria</taxon>
        <taxon>Bacillati</taxon>
        <taxon>Actinomycetota</taxon>
        <taxon>Actinomycetes</taxon>
        <taxon>Actinopolysporales</taxon>
        <taxon>Actinopolysporaceae</taxon>
        <taxon>Actinopolyspora</taxon>
    </lineage>
</organism>
<feature type="transmembrane region" description="Helical" evidence="1">
    <location>
        <begin position="28"/>
        <end position="45"/>
    </location>
</feature>
<keyword evidence="1" id="KW-0812">Transmembrane</keyword>
<evidence type="ECO:0000313" key="2">
    <source>
        <dbReference type="EMBL" id="SDP36180.1"/>
    </source>
</evidence>
<dbReference type="Proteomes" id="UP000199497">
    <property type="component" value="Unassembled WGS sequence"/>
</dbReference>
<keyword evidence="1" id="KW-1133">Transmembrane helix</keyword>
<reference evidence="3" key="1">
    <citation type="submission" date="2016-10" db="EMBL/GenBank/DDBJ databases">
        <authorList>
            <person name="Varghese N."/>
            <person name="Submissions S."/>
        </authorList>
    </citation>
    <scope>NUCLEOTIDE SEQUENCE [LARGE SCALE GENOMIC DNA]</scope>
    <source>
        <strain evidence="3">DSM 46732</strain>
    </source>
</reference>
<feature type="transmembrane region" description="Helical" evidence="1">
    <location>
        <begin position="85"/>
        <end position="105"/>
    </location>
</feature>
<dbReference type="EMBL" id="FNJR01000003">
    <property type="protein sequence ID" value="SDP36180.1"/>
    <property type="molecule type" value="Genomic_DNA"/>
</dbReference>
<feature type="transmembrane region" description="Helical" evidence="1">
    <location>
        <begin position="111"/>
        <end position="129"/>
    </location>
</feature>
<protein>
    <submittedName>
        <fullName evidence="2">Uncharacterized protein</fullName>
    </submittedName>
</protein>
<accession>A0A1H0S391</accession>
<sequence length="143" mass="14522">MVSSGNVSDTQHRSVATKFEGFFGGPRLATTGLAVVVALAAVIALGWAGVSAFVCAAVFTGVQAILVTGWVAIRSGGSDALRVGLAGLGGLIVLFAFGATGIFTFADQNVWSGLSGVIGIVTATVLLRVSMPRRNHGIQSQQC</sequence>
<dbReference type="AlphaFoldDB" id="A0A1H0S391"/>